<comment type="catalytic activity">
    <reaction evidence="12">
        <text>Hydrolysis of Ala-|-Gly bond in repressor LexA.</text>
        <dbReference type="EC" id="3.4.21.88"/>
    </reaction>
</comment>
<feature type="active site" description="For autocatalytic cleavage activity" evidence="12">
    <location>
        <position position="128"/>
    </location>
</feature>
<dbReference type="GO" id="GO:0006260">
    <property type="term" value="P:DNA replication"/>
    <property type="evidence" value="ECO:0007669"/>
    <property type="project" value="UniProtKB-UniRule"/>
</dbReference>
<dbReference type="GO" id="GO:0045892">
    <property type="term" value="P:negative regulation of DNA-templated transcription"/>
    <property type="evidence" value="ECO:0007669"/>
    <property type="project" value="UniProtKB-UniRule"/>
</dbReference>
<evidence type="ECO:0000256" key="2">
    <source>
        <dbReference type="ARBA" id="ARBA00022491"/>
    </source>
</evidence>
<proteinExistence type="inferred from homology"/>
<reference evidence="16 17" key="1">
    <citation type="submission" date="2018-02" db="EMBL/GenBank/DDBJ databases">
        <title>Comparative genomes isolates from brazilian mangrove.</title>
        <authorList>
            <person name="Araujo J.E."/>
            <person name="Taketani R.G."/>
            <person name="Silva M.C.P."/>
            <person name="Loureco M.V."/>
            <person name="Andreote F.D."/>
        </authorList>
    </citation>
    <scope>NUCLEOTIDE SEQUENCE [LARGE SCALE GENOMIC DNA]</scope>
    <source>
        <strain evidence="16 17">Nap-Phe MGV</strain>
    </source>
</reference>
<evidence type="ECO:0000256" key="12">
    <source>
        <dbReference type="HAMAP-Rule" id="MF_00015"/>
    </source>
</evidence>
<dbReference type="PANTHER" id="PTHR33516:SF2">
    <property type="entry name" value="LEXA REPRESSOR-RELATED"/>
    <property type="match status" value="1"/>
</dbReference>
<dbReference type="GO" id="GO:0004252">
    <property type="term" value="F:serine-type endopeptidase activity"/>
    <property type="evidence" value="ECO:0007669"/>
    <property type="project" value="UniProtKB-UniRule"/>
</dbReference>
<dbReference type="InterPro" id="IPR006200">
    <property type="entry name" value="LexA"/>
</dbReference>
<dbReference type="InterPro" id="IPR039418">
    <property type="entry name" value="LexA-like"/>
</dbReference>
<keyword evidence="10 12" id="KW-0234">DNA repair</keyword>
<evidence type="ECO:0000256" key="8">
    <source>
        <dbReference type="ARBA" id="ARBA00023125"/>
    </source>
</evidence>
<dbReference type="NCBIfam" id="TIGR00498">
    <property type="entry name" value="lexA"/>
    <property type="match status" value="1"/>
</dbReference>
<dbReference type="SUPFAM" id="SSF46785">
    <property type="entry name" value="Winged helix' DNA-binding domain"/>
    <property type="match status" value="1"/>
</dbReference>
<dbReference type="EC" id="3.4.21.88" evidence="12"/>
<dbReference type="GO" id="GO:0006281">
    <property type="term" value="P:DNA repair"/>
    <property type="evidence" value="ECO:0007669"/>
    <property type="project" value="UniProtKB-UniRule"/>
</dbReference>
<keyword evidence="11 12" id="KW-0742">SOS response</keyword>
<sequence>MAASNTVSALDQLTQRQRDVFSFIREKIVSRGYGPTVREIGDQFDISSPNGVMCHLKALEKKGLISREPNMSRAIQLTCDESDDVGLPLVGQIAAGVLHEAIEQKELIDFREMFARHDQFVLAVKGDSMIEAHIEDGDYVVVRKQNHASAGQIVVAETEDGDATLKYWFPEKNRIRLQPANSSMAPIYVKNAKVRGVLVGVVRKMN</sequence>
<gene>
    <name evidence="12" type="primary">lexA</name>
    <name evidence="16" type="ORF">C5Y93_26675</name>
</gene>
<dbReference type="Pfam" id="PF00717">
    <property type="entry name" value="Peptidase_S24"/>
    <property type="match status" value="1"/>
</dbReference>
<comment type="function">
    <text evidence="12">Represses a number of genes involved in the response to DNA damage (SOS response), including recA and lexA. In the presence of single-stranded DNA, RecA interacts with LexA causing an autocatalytic cleavage which disrupts the DNA-binding part of LexA, leading to derepression of the SOS regulon and eventually DNA repair.</text>
</comment>
<organism evidence="16 17">
    <name type="scientific">Blastopirellula marina</name>
    <dbReference type="NCBI Taxonomy" id="124"/>
    <lineage>
        <taxon>Bacteria</taxon>
        <taxon>Pseudomonadati</taxon>
        <taxon>Planctomycetota</taxon>
        <taxon>Planctomycetia</taxon>
        <taxon>Pirellulales</taxon>
        <taxon>Pirellulaceae</taxon>
        <taxon>Blastopirellula</taxon>
    </lineage>
</organism>
<dbReference type="InterPro" id="IPR006199">
    <property type="entry name" value="LexA_DNA-bd_dom"/>
</dbReference>
<evidence type="ECO:0000259" key="15">
    <source>
        <dbReference type="Pfam" id="PF01726"/>
    </source>
</evidence>
<evidence type="ECO:0000313" key="17">
    <source>
        <dbReference type="Proteomes" id="UP000237819"/>
    </source>
</evidence>
<dbReference type="GO" id="GO:0003677">
    <property type="term" value="F:DNA binding"/>
    <property type="evidence" value="ECO:0007669"/>
    <property type="project" value="UniProtKB-UniRule"/>
</dbReference>
<dbReference type="InterPro" id="IPR006197">
    <property type="entry name" value="Peptidase_S24_LexA"/>
</dbReference>
<evidence type="ECO:0000256" key="6">
    <source>
        <dbReference type="ARBA" id="ARBA00022813"/>
    </source>
</evidence>
<dbReference type="SUPFAM" id="SSF51306">
    <property type="entry name" value="LexA/Signal peptidase"/>
    <property type="match status" value="1"/>
</dbReference>
<dbReference type="FunFam" id="1.10.10.10:FF:000009">
    <property type="entry name" value="LexA repressor"/>
    <property type="match status" value="1"/>
</dbReference>
<feature type="DNA-binding region" description="H-T-H motif" evidence="12">
    <location>
        <begin position="37"/>
        <end position="57"/>
    </location>
</feature>
<comment type="caution">
    <text evidence="16">The sequence shown here is derived from an EMBL/GenBank/DDBJ whole genome shotgun (WGS) entry which is preliminary data.</text>
</comment>
<dbReference type="InterPro" id="IPR036390">
    <property type="entry name" value="WH_DNA-bd_sf"/>
</dbReference>
<evidence type="ECO:0000313" key="16">
    <source>
        <dbReference type="EMBL" id="PQO43281.1"/>
    </source>
</evidence>
<dbReference type="Pfam" id="PF01726">
    <property type="entry name" value="LexA_DNA_bind"/>
    <property type="match status" value="1"/>
</dbReference>
<keyword evidence="3 12" id="KW-0235">DNA replication</keyword>
<feature type="domain" description="LexA repressor DNA-binding" evidence="15">
    <location>
        <begin position="12"/>
        <end position="74"/>
    </location>
</feature>
<evidence type="ECO:0000256" key="5">
    <source>
        <dbReference type="ARBA" id="ARBA00022801"/>
    </source>
</evidence>
<evidence type="ECO:0000256" key="1">
    <source>
        <dbReference type="ARBA" id="ARBA00007484"/>
    </source>
</evidence>
<evidence type="ECO:0000256" key="7">
    <source>
        <dbReference type="ARBA" id="ARBA00023015"/>
    </source>
</evidence>
<evidence type="ECO:0000256" key="13">
    <source>
        <dbReference type="RuleBase" id="RU003991"/>
    </source>
</evidence>
<dbReference type="OrthoDB" id="9802364at2"/>
<dbReference type="AlphaFoldDB" id="A0A2S8GG83"/>
<dbReference type="Gene3D" id="1.10.10.10">
    <property type="entry name" value="Winged helix-like DNA-binding domain superfamily/Winged helix DNA-binding domain"/>
    <property type="match status" value="1"/>
</dbReference>
<dbReference type="InterPro" id="IPR015927">
    <property type="entry name" value="Peptidase_S24_S26A/B/C"/>
</dbReference>
<evidence type="ECO:0000259" key="14">
    <source>
        <dbReference type="Pfam" id="PF00717"/>
    </source>
</evidence>
<evidence type="ECO:0000256" key="11">
    <source>
        <dbReference type="ARBA" id="ARBA00023236"/>
    </source>
</evidence>
<dbReference type="CDD" id="cd06529">
    <property type="entry name" value="S24_LexA-like"/>
    <property type="match status" value="1"/>
</dbReference>
<dbReference type="GO" id="GO:0006508">
    <property type="term" value="P:proteolysis"/>
    <property type="evidence" value="ECO:0007669"/>
    <property type="project" value="InterPro"/>
</dbReference>
<dbReference type="InterPro" id="IPR036286">
    <property type="entry name" value="LexA/Signal_pep-like_sf"/>
</dbReference>
<name>A0A2S8GG83_9BACT</name>
<dbReference type="EMBL" id="PUHZ01000024">
    <property type="protein sequence ID" value="PQO43281.1"/>
    <property type="molecule type" value="Genomic_DNA"/>
</dbReference>
<evidence type="ECO:0000256" key="10">
    <source>
        <dbReference type="ARBA" id="ARBA00023204"/>
    </source>
</evidence>
<dbReference type="GO" id="GO:0009432">
    <property type="term" value="P:SOS response"/>
    <property type="evidence" value="ECO:0007669"/>
    <property type="project" value="UniProtKB-UniRule"/>
</dbReference>
<dbReference type="PANTHER" id="PTHR33516">
    <property type="entry name" value="LEXA REPRESSOR"/>
    <property type="match status" value="1"/>
</dbReference>
<dbReference type="HAMAP" id="MF_00015">
    <property type="entry name" value="LexA"/>
    <property type="match status" value="1"/>
</dbReference>
<evidence type="ECO:0000256" key="9">
    <source>
        <dbReference type="ARBA" id="ARBA00023163"/>
    </source>
</evidence>
<feature type="domain" description="Peptidase S24/S26A/S26B/S26C" evidence="14">
    <location>
        <begin position="88"/>
        <end position="197"/>
    </location>
</feature>
<dbReference type="InterPro" id="IPR050077">
    <property type="entry name" value="LexA_repressor"/>
</dbReference>
<evidence type="ECO:0000256" key="3">
    <source>
        <dbReference type="ARBA" id="ARBA00022705"/>
    </source>
</evidence>
<keyword evidence="5 12" id="KW-0378">Hydrolase</keyword>
<keyword evidence="4 12" id="KW-0227">DNA damage</keyword>
<keyword evidence="8 12" id="KW-0238">DNA-binding</keyword>
<protein>
    <recommendedName>
        <fullName evidence="12">LexA repressor</fullName>
        <ecNumber evidence="12">3.4.21.88</ecNumber>
    </recommendedName>
</protein>
<comment type="similarity">
    <text evidence="1 12 13">Belongs to the peptidase S24 family.</text>
</comment>
<feature type="active site" description="For autocatalytic cleavage activity" evidence="12">
    <location>
        <position position="166"/>
    </location>
</feature>
<keyword evidence="6 12" id="KW-0068">Autocatalytic cleavage</keyword>
<dbReference type="RefSeq" id="WP_105338494.1">
    <property type="nucleotide sequence ID" value="NZ_PUHZ01000024.1"/>
</dbReference>
<feature type="site" description="Cleavage; by autolysis" evidence="12">
    <location>
        <begin position="95"/>
        <end position="96"/>
    </location>
</feature>
<keyword evidence="2 12" id="KW-0678">Repressor</keyword>
<dbReference type="PRINTS" id="PR00726">
    <property type="entry name" value="LEXASERPTASE"/>
</dbReference>
<evidence type="ECO:0000256" key="4">
    <source>
        <dbReference type="ARBA" id="ARBA00022763"/>
    </source>
</evidence>
<comment type="subunit">
    <text evidence="12">Homodimer.</text>
</comment>
<dbReference type="Gene3D" id="2.10.109.10">
    <property type="entry name" value="Umud Fragment, subunit A"/>
    <property type="match status" value="1"/>
</dbReference>
<dbReference type="Proteomes" id="UP000237819">
    <property type="component" value="Unassembled WGS sequence"/>
</dbReference>
<dbReference type="InterPro" id="IPR036388">
    <property type="entry name" value="WH-like_DNA-bd_sf"/>
</dbReference>
<accession>A0A2S8GG83</accession>
<keyword evidence="7 12" id="KW-0805">Transcription regulation</keyword>
<keyword evidence="9 12" id="KW-0804">Transcription</keyword>